<evidence type="ECO:0000313" key="3">
    <source>
        <dbReference type="Proteomes" id="UP000575241"/>
    </source>
</evidence>
<protein>
    <submittedName>
        <fullName evidence="2">Uncharacterized protein</fullName>
    </submittedName>
</protein>
<keyword evidence="1" id="KW-1133">Transmembrane helix</keyword>
<feature type="transmembrane region" description="Helical" evidence="1">
    <location>
        <begin position="47"/>
        <end position="70"/>
    </location>
</feature>
<proteinExistence type="predicted"/>
<keyword evidence="1" id="KW-0812">Transmembrane</keyword>
<gene>
    <name evidence="2" type="ORF">HNP52_001821</name>
</gene>
<reference evidence="2 3" key="1">
    <citation type="submission" date="2020-08" db="EMBL/GenBank/DDBJ databases">
        <title>Functional genomics of gut bacteria from endangered species of beetles.</title>
        <authorList>
            <person name="Carlos-Shanley C."/>
        </authorList>
    </citation>
    <scope>NUCLEOTIDE SEQUENCE [LARGE SCALE GENOMIC DNA]</scope>
    <source>
        <strain evidence="2 3">S00224</strain>
    </source>
</reference>
<sequence length="76" mass="8455">MAASILFTAAIFALGVYGIWFIRRDLRRGVASARGFSFSRDAQPKRYRWLMAFNIFAVGLICIGAIIQLIEAIGKS</sequence>
<feature type="transmembrane region" description="Helical" evidence="1">
    <location>
        <begin position="6"/>
        <end position="26"/>
    </location>
</feature>
<dbReference type="AlphaFoldDB" id="A0A7W7K133"/>
<name>A0A7W7K133_9SPHN</name>
<evidence type="ECO:0000256" key="1">
    <source>
        <dbReference type="SAM" id="Phobius"/>
    </source>
</evidence>
<comment type="caution">
    <text evidence="2">The sequence shown here is derived from an EMBL/GenBank/DDBJ whole genome shotgun (WGS) entry which is preliminary data.</text>
</comment>
<accession>A0A7W7K133</accession>
<dbReference type="EMBL" id="JACHLN010000002">
    <property type="protein sequence ID" value="MBB4838752.1"/>
    <property type="molecule type" value="Genomic_DNA"/>
</dbReference>
<evidence type="ECO:0000313" key="2">
    <source>
        <dbReference type="EMBL" id="MBB4838752.1"/>
    </source>
</evidence>
<dbReference type="Proteomes" id="UP000575241">
    <property type="component" value="Unassembled WGS sequence"/>
</dbReference>
<dbReference type="RefSeq" id="WP_184165757.1">
    <property type="nucleotide sequence ID" value="NZ_JACHLN010000002.1"/>
</dbReference>
<keyword evidence="1" id="KW-0472">Membrane</keyword>
<organism evidence="2 3">
    <name type="scientific">Sphingomonas kyeonggiensis</name>
    <dbReference type="NCBI Taxonomy" id="1268553"/>
    <lineage>
        <taxon>Bacteria</taxon>
        <taxon>Pseudomonadati</taxon>
        <taxon>Pseudomonadota</taxon>
        <taxon>Alphaproteobacteria</taxon>
        <taxon>Sphingomonadales</taxon>
        <taxon>Sphingomonadaceae</taxon>
        <taxon>Sphingomonas</taxon>
    </lineage>
</organism>
<keyword evidence="3" id="KW-1185">Reference proteome</keyword>